<accession>A0A6A6TYQ1</accession>
<gene>
    <name evidence="2" type="ORF">BT63DRAFT_100981</name>
</gene>
<feature type="coiled-coil region" evidence="1">
    <location>
        <begin position="259"/>
        <end position="309"/>
    </location>
</feature>
<sequence>MLPPVPTTTQEKNPRFARLYQEIVQSRLNPDGTTKVIKQQRAAADVEKALYEHRIDLARRQLVQGALSDVIAGNSLPEELLQASRVVLAMLSHQISPSDAEILHDDLTRFTQNSPAIAAAISTSLLTSTHTLAHIASPSSRLPVNQLPAHINALQTSIARDATSIDTLRARLADTLAQVASTHRDALELSVRILEQTMHGSVARGVRARAEHLGVVAKGVDLKVRILGKSDSFIQAGGEEDPTLGAAMRGYGEELGGKIELLMGQVGEMEEEVKGYKRERGMTQIAERYAVVLKRKGDLEREVERIEGEM</sequence>
<name>A0A6A6TYQ1_9PEZI</name>
<evidence type="ECO:0000313" key="2">
    <source>
        <dbReference type="EMBL" id="KAF2664113.1"/>
    </source>
</evidence>
<dbReference type="Proteomes" id="UP000799302">
    <property type="component" value="Unassembled WGS sequence"/>
</dbReference>
<keyword evidence="3" id="KW-1185">Reference proteome</keyword>
<keyword evidence="1" id="KW-0175">Coiled coil</keyword>
<organism evidence="2 3">
    <name type="scientific">Microthyrium microscopicum</name>
    <dbReference type="NCBI Taxonomy" id="703497"/>
    <lineage>
        <taxon>Eukaryota</taxon>
        <taxon>Fungi</taxon>
        <taxon>Dikarya</taxon>
        <taxon>Ascomycota</taxon>
        <taxon>Pezizomycotina</taxon>
        <taxon>Dothideomycetes</taxon>
        <taxon>Dothideomycetes incertae sedis</taxon>
        <taxon>Microthyriales</taxon>
        <taxon>Microthyriaceae</taxon>
        <taxon>Microthyrium</taxon>
    </lineage>
</organism>
<protein>
    <submittedName>
        <fullName evidence="2">Uncharacterized protein</fullName>
    </submittedName>
</protein>
<dbReference type="EMBL" id="MU004243">
    <property type="protein sequence ID" value="KAF2664113.1"/>
    <property type="molecule type" value="Genomic_DNA"/>
</dbReference>
<proteinExistence type="predicted"/>
<evidence type="ECO:0000256" key="1">
    <source>
        <dbReference type="SAM" id="Coils"/>
    </source>
</evidence>
<evidence type="ECO:0000313" key="3">
    <source>
        <dbReference type="Proteomes" id="UP000799302"/>
    </source>
</evidence>
<reference evidence="2" key="1">
    <citation type="journal article" date="2020" name="Stud. Mycol.">
        <title>101 Dothideomycetes genomes: a test case for predicting lifestyles and emergence of pathogens.</title>
        <authorList>
            <person name="Haridas S."/>
            <person name="Albert R."/>
            <person name="Binder M."/>
            <person name="Bloem J."/>
            <person name="Labutti K."/>
            <person name="Salamov A."/>
            <person name="Andreopoulos B."/>
            <person name="Baker S."/>
            <person name="Barry K."/>
            <person name="Bills G."/>
            <person name="Bluhm B."/>
            <person name="Cannon C."/>
            <person name="Castanera R."/>
            <person name="Culley D."/>
            <person name="Daum C."/>
            <person name="Ezra D."/>
            <person name="Gonzalez J."/>
            <person name="Henrissat B."/>
            <person name="Kuo A."/>
            <person name="Liang C."/>
            <person name="Lipzen A."/>
            <person name="Lutzoni F."/>
            <person name="Magnuson J."/>
            <person name="Mondo S."/>
            <person name="Nolan M."/>
            <person name="Ohm R."/>
            <person name="Pangilinan J."/>
            <person name="Park H.-J."/>
            <person name="Ramirez L."/>
            <person name="Alfaro M."/>
            <person name="Sun H."/>
            <person name="Tritt A."/>
            <person name="Yoshinaga Y."/>
            <person name="Zwiers L.-H."/>
            <person name="Turgeon B."/>
            <person name="Goodwin S."/>
            <person name="Spatafora J."/>
            <person name="Crous P."/>
            <person name="Grigoriev I."/>
        </authorList>
    </citation>
    <scope>NUCLEOTIDE SEQUENCE</scope>
    <source>
        <strain evidence="2">CBS 115976</strain>
    </source>
</reference>
<dbReference type="AlphaFoldDB" id="A0A6A6TYQ1"/>
<dbReference type="OrthoDB" id="66964at2759"/>